<protein>
    <submittedName>
        <fullName evidence="1">Class I SAM-dependent methyltransferase</fullName>
    </submittedName>
</protein>
<dbReference type="Gene3D" id="3.40.50.150">
    <property type="entry name" value="Vaccinia Virus protein VP39"/>
    <property type="match status" value="1"/>
</dbReference>
<keyword evidence="1" id="KW-0489">Methyltransferase</keyword>
<sequence length="58" mass="6460">MADGDKLPFADKSIDKVILNSAPLDRKPNIFGPSFTTKEIDRILKEGGEFIKNGLKIR</sequence>
<dbReference type="KEGG" id="nli:G3M70_06895"/>
<dbReference type="GO" id="GO:0008168">
    <property type="term" value="F:methyltransferase activity"/>
    <property type="evidence" value="ECO:0007669"/>
    <property type="project" value="UniProtKB-KW"/>
</dbReference>
<evidence type="ECO:0000313" key="2">
    <source>
        <dbReference type="Proteomes" id="UP000594688"/>
    </source>
</evidence>
<evidence type="ECO:0000313" key="1">
    <source>
        <dbReference type="EMBL" id="QPJ61627.1"/>
    </source>
</evidence>
<dbReference type="InterPro" id="IPR029063">
    <property type="entry name" value="SAM-dependent_MTases_sf"/>
</dbReference>
<dbReference type="GO" id="GO:0032259">
    <property type="term" value="P:methylation"/>
    <property type="evidence" value="ECO:0007669"/>
    <property type="project" value="UniProtKB-KW"/>
</dbReference>
<dbReference type="EMBL" id="CP048685">
    <property type="protein sequence ID" value="QPJ61627.1"/>
    <property type="molecule type" value="Genomic_DNA"/>
</dbReference>
<reference evidence="1 2" key="1">
    <citation type="submission" date="2020-02" db="EMBL/GenBank/DDBJ databases">
        <title>Genomic and physiological characterization of two novel Nitrospinaceae genera.</title>
        <authorList>
            <person name="Mueller A.J."/>
            <person name="Jung M.-Y."/>
            <person name="Strachan C.R."/>
            <person name="Herbold C.W."/>
            <person name="Kirkegaard R.H."/>
            <person name="Daims H."/>
        </authorList>
    </citation>
    <scope>NUCLEOTIDE SEQUENCE [LARGE SCALE GENOMIC DNA]</scope>
    <source>
        <strain evidence="1">EB</strain>
    </source>
</reference>
<dbReference type="SUPFAM" id="SSF53335">
    <property type="entry name" value="S-adenosyl-L-methionine-dependent methyltransferases"/>
    <property type="match status" value="1"/>
</dbReference>
<name>A0A7T0BWA0_9BACT</name>
<accession>A0A7T0BWA0</accession>
<dbReference type="Proteomes" id="UP000594688">
    <property type="component" value="Chromosome"/>
</dbReference>
<dbReference type="AlphaFoldDB" id="A0A7T0BWA0"/>
<gene>
    <name evidence="1" type="ORF">G3M70_06895</name>
</gene>
<keyword evidence="1" id="KW-0808">Transferase</keyword>
<proteinExistence type="predicted"/>
<organism evidence="1 2">
    <name type="scientific">Candidatus Nitronauta litoralis</name>
    <dbReference type="NCBI Taxonomy" id="2705533"/>
    <lineage>
        <taxon>Bacteria</taxon>
        <taxon>Pseudomonadati</taxon>
        <taxon>Nitrospinota/Tectimicrobiota group</taxon>
        <taxon>Nitrospinota</taxon>
        <taxon>Nitrospinia</taxon>
        <taxon>Nitrospinales</taxon>
        <taxon>Nitrospinaceae</taxon>
        <taxon>Candidatus Nitronauta</taxon>
    </lineage>
</organism>